<accession>A0AAD5FW59</accession>
<keyword evidence="2" id="KW-1185">Reference proteome</keyword>
<feature type="non-terminal residue" evidence="1">
    <location>
        <position position="409"/>
    </location>
</feature>
<dbReference type="PANTHER" id="PTHR14540">
    <property type="entry name" value="INTEGRATOR COMPLEX SUBUNIT 15"/>
    <property type="match status" value="1"/>
</dbReference>
<feature type="non-terminal residue" evidence="1">
    <location>
        <position position="1"/>
    </location>
</feature>
<dbReference type="EMBL" id="MU525265">
    <property type="protein sequence ID" value="KAI5630524.1"/>
    <property type="molecule type" value="Genomic_DNA"/>
</dbReference>
<reference evidence="1" key="1">
    <citation type="submission" date="2018-07" db="EMBL/GenBank/DDBJ databases">
        <title>Comparative genomics of catfishes provides insights into carnivory and benthic adaptation.</title>
        <authorList>
            <person name="Zhang Y."/>
            <person name="Wang D."/>
            <person name="Peng Z."/>
            <person name="Zheng S."/>
            <person name="Shao F."/>
            <person name="Tao W."/>
        </authorList>
    </citation>
    <scope>NUCLEOTIDE SEQUENCE</scope>
    <source>
        <strain evidence="1">Chongqing</strain>
    </source>
</reference>
<protein>
    <submittedName>
        <fullName evidence="1">Uncharacterized protein</fullName>
    </submittedName>
</protein>
<dbReference type="AlphaFoldDB" id="A0AAD5FW59"/>
<dbReference type="Pfam" id="PF14964">
    <property type="entry name" value="INTS15"/>
    <property type="match status" value="1"/>
</dbReference>
<sequence>SDIRHALLRRDPLSAAKEVLYHLDIALGSTLQAGPGLDKNMVELVDEFIFHVPKERNTQRKRMSCVQELQLLEIMCSYFQEQSKDAVRQVIFSALFSLQGNKADENRMAMLGKLVSMAVAVCRVPILECAATWLQRTHTAWCVRLALVLVDDYCTLVPGSITTLQNVCSASPRFCCQLITAVTALYNLSSDELTPPHSLLDMVVGWITEDPRLLLLTFINTPLTSSLPLGCLEVTPLVGLLRWCVKAPLASQRSRKPASGTQLEQENSAVCKELYSKLHLSVLQVFLMLQVHLTEQNLLGRLAVLQVESVAALVEEVSALVEELNPLHAANQIQLALDRLAQALQVAMATGALLCSREDLRTLCSRLPHNNMLQLVMSGPVVPHGAPFQTSVYPYIHPARPTPLSPHPA</sequence>
<name>A0AAD5FW59_SILAS</name>
<comment type="caution">
    <text evidence="1">The sequence shown here is derived from an EMBL/GenBank/DDBJ whole genome shotgun (WGS) entry which is preliminary data.</text>
</comment>
<dbReference type="PANTHER" id="PTHR14540:SF2">
    <property type="entry name" value="INTEGRATOR COMPLEX SUBUNIT 15"/>
    <property type="match status" value="1"/>
</dbReference>
<gene>
    <name evidence="1" type="ORF">C0J50_12579</name>
</gene>
<evidence type="ECO:0000313" key="1">
    <source>
        <dbReference type="EMBL" id="KAI5630524.1"/>
    </source>
</evidence>
<dbReference type="Proteomes" id="UP001205998">
    <property type="component" value="Unassembled WGS sequence"/>
</dbReference>
<proteinExistence type="predicted"/>
<dbReference type="InterPro" id="IPR027844">
    <property type="entry name" value="INTS15"/>
</dbReference>
<organism evidence="1 2">
    <name type="scientific">Silurus asotus</name>
    <name type="common">Amur catfish</name>
    <name type="synonym">Parasilurus asotus</name>
    <dbReference type="NCBI Taxonomy" id="30991"/>
    <lineage>
        <taxon>Eukaryota</taxon>
        <taxon>Metazoa</taxon>
        <taxon>Chordata</taxon>
        <taxon>Craniata</taxon>
        <taxon>Vertebrata</taxon>
        <taxon>Euteleostomi</taxon>
        <taxon>Actinopterygii</taxon>
        <taxon>Neopterygii</taxon>
        <taxon>Teleostei</taxon>
        <taxon>Ostariophysi</taxon>
        <taxon>Siluriformes</taxon>
        <taxon>Siluridae</taxon>
        <taxon>Silurus</taxon>
    </lineage>
</organism>
<evidence type="ECO:0000313" key="2">
    <source>
        <dbReference type="Proteomes" id="UP001205998"/>
    </source>
</evidence>